<accession>A0A2H5A1F8</accession>
<evidence type="ECO:0000313" key="3">
    <source>
        <dbReference type="EMBL" id="AUG48578.1"/>
    </source>
</evidence>
<evidence type="ECO:0000313" key="4">
    <source>
        <dbReference type="Proteomes" id="UP000242917"/>
    </source>
</evidence>
<feature type="domain" description="DUF7573" evidence="2">
    <location>
        <begin position="51"/>
        <end position="89"/>
    </location>
</feature>
<evidence type="ECO:0000259" key="2">
    <source>
        <dbReference type="Pfam" id="PF24458"/>
    </source>
</evidence>
<dbReference type="KEGG" id="hta:BVU17_13980"/>
<dbReference type="OrthoDB" id="157634at2157"/>
<dbReference type="AlphaFoldDB" id="A0A2H5A1F8"/>
<feature type="region of interest" description="Disordered" evidence="1">
    <location>
        <begin position="1"/>
        <end position="52"/>
    </location>
</feature>
<proteinExistence type="predicted"/>
<keyword evidence="4" id="KW-1185">Reference proteome</keyword>
<evidence type="ECO:0000256" key="1">
    <source>
        <dbReference type="SAM" id="MobiDB-lite"/>
    </source>
</evidence>
<sequence>MAEDTSLEDFLDGGDKSEDGGENGTSARDETTETESEASDAEASTDGVDPAVTTYAWSPDGAACAECGEVVERRWTQDGILVCGACKSW</sequence>
<dbReference type="Proteomes" id="UP000242917">
    <property type="component" value="Chromosome I"/>
</dbReference>
<protein>
    <recommendedName>
        <fullName evidence="2">DUF7573 domain-containing protein</fullName>
    </recommendedName>
</protein>
<organism evidence="3 4">
    <name type="scientific">Haloarcula taiwanensis</name>
    <dbReference type="NCBI Taxonomy" id="1932004"/>
    <lineage>
        <taxon>Archaea</taxon>
        <taxon>Methanobacteriati</taxon>
        <taxon>Methanobacteriota</taxon>
        <taxon>Stenosarchaea group</taxon>
        <taxon>Halobacteria</taxon>
        <taxon>Halobacteriales</taxon>
        <taxon>Haloarculaceae</taxon>
        <taxon>Haloarcula</taxon>
    </lineage>
</organism>
<feature type="compositionally biased region" description="Acidic residues" evidence="1">
    <location>
        <begin position="1"/>
        <end position="12"/>
    </location>
</feature>
<dbReference type="EMBL" id="CP019154">
    <property type="protein sequence ID" value="AUG48578.1"/>
    <property type="molecule type" value="Genomic_DNA"/>
</dbReference>
<dbReference type="InterPro" id="IPR055995">
    <property type="entry name" value="DUF7573"/>
</dbReference>
<gene>
    <name evidence="3" type="ORF">BVU17_13980</name>
</gene>
<dbReference type="Pfam" id="PF24458">
    <property type="entry name" value="DUF7573"/>
    <property type="match status" value="1"/>
</dbReference>
<name>A0A2H5A1F8_9EURY</name>
<reference evidence="3 4" key="1">
    <citation type="submission" date="2017-01" db="EMBL/GenBank/DDBJ databases">
        <title>A Red Light-Sensitive Sensory Rhodopsin I From Haloarcula taiwanensis, A New Haloarchaeon Isolated From Taiwan.</title>
        <authorList>
            <person name="Yang C.-S."/>
            <person name="Han Y.-A."/>
            <person name="Chen P.-C."/>
            <person name="Ng W.V."/>
            <person name="Chen T.-W."/>
        </authorList>
    </citation>
    <scope>NUCLEOTIDE SEQUENCE [LARGE SCALE GENOMIC DNA]</scope>
    <source>
        <strain evidence="3 4">Taiwanensis</strain>
    </source>
</reference>